<evidence type="ECO:0000313" key="1">
    <source>
        <dbReference type="EMBL" id="KAF4982808.1"/>
    </source>
</evidence>
<evidence type="ECO:0000313" key="2">
    <source>
        <dbReference type="Proteomes" id="UP000635477"/>
    </source>
</evidence>
<gene>
    <name evidence="1" type="ORF">FZEAL_1660</name>
</gene>
<reference evidence="1" key="2">
    <citation type="submission" date="2020-05" db="EMBL/GenBank/DDBJ databases">
        <authorList>
            <person name="Kim H.-S."/>
            <person name="Proctor R.H."/>
            <person name="Brown D.W."/>
        </authorList>
    </citation>
    <scope>NUCLEOTIDE SEQUENCE</scope>
    <source>
        <strain evidence="1">NRRL 22465</strain>
    </source>
</reference>
<protein>
    <submittedName>
        <fullName evidence="1">Uncharacterized protein</fullName>
    </submittedName>
</protein>
<dbReference type="OrthoDB" id="432483at2759"/>
<accession>A0A8H4UT27</accession>
<dbReference type="Proteomes" id="UP000635477">
    <property type="component" value="Unassembled WGS sequence"/>
</dbReference>
<organism evidence="1 2">
    <name type="scientific">Fusarium zealandicum</name>
    <dbReference type="NCBI Taxonomy" id="1053134"/>
    <lineage>
        <taxon>Eukaryota</taxon>
        <taxon>Fungi</taxon>
        <taxon>Dikarya</taxon>
        <taxon>Ascomycota</taxon>
        <taxon>Pezizomycotina</taxon>
        <taxon>Sordariomycetes</taxon>
        <taxon>Hypocreomycetidae</taxon>
        <taxon>Hypocreales</taxon>
        <taxon>Nectriaceae</taxon>
        <taxon>Fusarium</taxon>
        <taxon>Fusarium staphyleae species complex</taxon>
    </lineage>
</organism>
<dbReference type="AlphaFoldDB" id="A0A8H4UT27"/>
<comment type="caution">
    <text evidence="1">The sequence shown here is derived from an EMBL/GenBank/DDBJ whole genome shotgun (WGS) entry which is preliminary data.</text>
</comment>
<proteinExistence type="predicted"/>
<reference evidence="1" key="1">
    <citation type="journal article" date="2020" name="BMC Genomics">
        <title>Correction to: Identification and distribution of gene clusters required for synthesis of sphingolipid metabolism inhibitors in diverse species of the filamentous fungus Fusarium.</title>
        <authorList>
            <person name="Kim H.S."/>
            <person name="Lohmar J.M."/>
            <person name="Busman M."/>
            <person name="Brown D.W."/>
            <person name="Naumann T.A."/>
            <person name="Divon H.H."/>
            <person name="Lysoe E."/>
            <person name="Uhlig S."/>
            <person name="Proctor R.H."/>
        </authorList>
    </citation>
    <scope>NUCLEOTIDE SEQUENCE</scope>
    <source>
        <strain evidence="1">NRRL 22465</strain>
    </source>
</reference>
<sequence>MAKVFGAATAAIGVAATALHAIRVLDNDSANIKDAPQAILDTCNIETALKASDDSCTCFHRELMDLTRHTNKGKTSKFSIGLLAKNRVVAFTSELNVCKSTVGLALNGANLQVKNKLSTATEWLTD</sequence>
<name>A0A8H4UT27_9HYPO</name>
<dbReference type="EMBL" id="JABEYC010000097">
    <property type="protein sequence ID" value="KAF4982808.1"/>
    <property type="molecule type" value="Genomic_DNA"/>
</dbReference>
<keyword evidence="2" id="KW-1185">Reference proteome</keyword>